<dbReference type="GO" id="GO:0052621">
    <property type="term" value="F:diguanylate cyclase activity"/>
    <property type="evidence" value="ECO:0007669"/>
    <property type="project" value="UniProtKB-EC"/>
</dbReference>
<dbReference type="RefSeq" id="WP_262574024.1">
    <property type="nucleotide sequence ID" value="NZ_JAOQKJ010000004.1"/>
</dbReference>
<dbReference type="InterPro" id="IPR007487">
    <property type="entry name" value="ABC_transpt-TYRBP-like"/>
</dbReference>
<dbReference type="PANTHER" id="PTHR46663:SF2">
    <property type="entry name" value="GGDEF DOMAIN-CONTAINING PROTEIN"/>
    <property type="match status" value="1"/>
</dbReference>
<sequence length="557" mass="62296">MRRRITEILLYCLLLSLVFGGISVQAEENRKESAEGRILFISSYNYGWDTVQSQIEGIQAGVSDEAVVDYEFMDTKRVSDETSEQLFYEGLKYRLSKVAPYDVIILGDDAALLFAQKYREELFAEIPLVYEGVNNEQLAYEMSEDPLITGVIEKLSVEKNIVFAKTLLPDAKKVVAILDDSVTGRTIREQFFACEEKFPELTFSEINASELSTMQLKGKIRQLGKGTILIYICMTEDESGKQYSSREAVKLITGAAAVPVFRMMEEGIGEGLLGGNVVSMRKSGEEAAGMAMDIINGKNSGEIGVVGASPNIYCVDELVMKAYGLDMKMLPEGTKIVNYRQPFFQRNKEVLIPGGILIGMLLVVVLVSLVDNLRRRRLYRELEEARGIMENASNHDFLTGIPNRSKLMTDLEELIRNGTPCTIFMIDIDEFKKINDTYGHAAGDDALRELAARMKMLHSQILMPYRYAGDEFIIIIQSIQSKIVDKTAMQCKELFSKPFSLAGEFRRVGGSIGIASFPKDASTLEELIECADSAMYTVKKSGKNRFAYYEGGKSEEK</sequence>
<dbReference type="InterPro" id="IPR052163">
    <property type="entry name" value="DGC-Regulatory_Protein"/>
</dbReference>
<dbReference type="Proteomes" id="UP001652432">
    <property type="component" value="Unassembled WGS sequence"/>
</dbReference>
<keyword evidence="4" id="KW-1185">Reference proteome</keyword>
<keyword evidence="1" id="KW-0472">Membrane</keyword>
<proteinExistence type="predicted"/>
<evidence type="ECO:0000256" key="1">
    <source>
        <dbReference type="SAM" id="Phobius"/>
    </source>
</evidence>
<dbReference type="Gene3D" id="3.40.50.2300">
    <property type="match status" value="2"/>
</dbReference>
<dbReference type="NCBIfam" id="TIGR00254">
    <property type="entry name" value="GGDEF"/>
    <property type="match status" value="1"/>
</dbReference>
<dbReference type="Pfam" id="PF04392">
    <property type="entry name" value="ABC_sub_bind"/>
    <property type="match status" value="1"/>
</dbReference>
<dbReference type="Gene3D" id="3.30.70.270">
    <property type="match status" value="1"/>
</dbReference>
<reference evidence="3 4" key="1">
    <citation type="journal article" date="2021" name="ISME Commun">
        <title>Automated analysis of genomic sequences facilitates high-throughput and comprehensive description of bacteria.</title>
        <authorList>
            <person name="Hitch T.C.A."/>
        </authorList>
    </citation>
    <scope>NUCLEOTIDE SEQUENCE [LARGE SCALE GENOMIC DNA]</scope>
    <source>
        <strain evidence="3 4">Sanger_18</strain>
    </source>
</reference>
<dbReference type="PROSITE" id="PS50887">
    <property type="entry name" value="GGDEF"/>
    <property type="match status" value="1"/>
</dbReference>
<keyword evidence="1" id="KW-1133">Transmembrane helix</keyword>
<dbReference type="SUPFAM" id="SSF55073">
    <property type="entry name" value="Nucleotide cyclase"/>
    <property type="match status" value="1"/>
</dbReference>
<dbReference type="PANTHER" id="PTHR46663">
    <property type="entry name" value="DIGUANYLATE CYCLASE DGCT-RELATED"/>
    <property type="match status" value="1"/>
</dbReference>
<dbReference type="InterPro" id="IPR000160">
    <property type="entry name" value="GGDEF_dom"/>
</dbReference>
<keyword evidence="3" id="KW-0808">Transferase</keyword>
<accession>A0ABT2T1B1</accession>
<feature type="domain" description="GGDEF" evidence="2">
    <location>
        <begin position="419"/>
        <end position="551"/>
    </location>
</feature>
<evidence type="ECO:0000259" key="2">
    <source>
        <dbReference type="PROSITE" id="PS50887"/>
    </source>
</evidence>
<evidence type="ECO:0000313" key="3">
    <source>
        <dbReference type="EMBL" id="MCU6744030.1"/>
    </source>
</evidence>
<feature type="transmembrane region" description="Helical" evidence="1">
    <location>
        <begin position="350"/>
        <end position="370"/>
    </location>
</feature>
<keyword evidence="3" id="KW-0548">Nucleotidyltransferase</keyword>
<keyword evidence="1" id="KW-0812">Transmembrane</keyword>
<dbReference type="EMBL" id="JAOQKJ010000004">
    <property type="protein sequence ID" value="MCU6744030.1"/>
    <property type="molecule type" value="Genomic_DNA"/>
</dbReference>
<gene>
    <name evidence="3" type="ORF">OCV77_05895</name>
</gene>
<evidence type="ECO:0000313" key="4">
    <source>
        <dbReference type="Proteomes" id="UP001652432"/>
    </source>
</evidence>
<dbReference type="InterPro" id="IPR043128">
    <property type="entry name" value="Rev_trsase/Diguanyl_cyclase"/>
</dbReference>
<dbReference type="SMART" id="SM00267">
    <property type="entry name" value="GGDEF"/>
    <property type="match status" value="1"/>
</dbReference>
<organism evidence="3 4">
    <name type="scientific">Suilimivivens aceti</name>
    <dbReference type="NCBI Taxonomy" id="2981774"/>
    <lineage>
        <taxon>Bacteria</taxon>
        <taxon>Bacillati</taxon>
        <taxon>Bacillota</taxon>
        <taxon>Clostridia</taxon>
        <taxon>Lachnospirales</taxon>
        <taxon>Lachnospiraceae</taxon>
        <taxon>Suilimivivens</taxon>
    </lineage>
</organism>
<name>A0ABT2T1B1_9FIRM</name>
<dbReference type="InterPro" id="IPR029787">
    <property type="entry name" value="Nucleotide_cyclase"/>
</dbReference>
<comment type="caution">
    <text evidence="3">The sequence shown here is derived from an EMBL/GenBank/DDBJ whole genome shotgun (WGS) entry which is preliminary data.</text>
</comment>
<dbReference type="CDD" id="cd01949">
    <property type="entry name" value="GGDEF"/>
    <property type="match status" value="1"/>
</dbReference>
<protein>
    <submittedName>
        <fullName evidence="3">Diguanylate cyclase</fullName>
        <ecNumber evidence="3">2.7.7.65</ecNumber>
    </submittedName>
</protein>
<dbReference type="EC" id="2.7.7.65" evidence="3"/>
<dbReference type="Pfam" id="PF00990">
    <property type="entry name" value="GGDEF"/>
    <property type="match status" value="1"/>
</dbReference>